<dbReference type="Pfam" id="PF03330">
    <property type="entry name" value="DPBB_1"/>
    <property type="match status" value="1"/>
</dbReference>
<dbReference type="GeneID" id="79382225"/>
<accession>A0A643CKL3</accession>
<keyword evidence="2 3" id="KW-0961">Cell wall biogenesis/degradation</keyword>
<comment type="similarity">
    <text evidence="3 4">Belongs to the RlpA family.</text>
</comment>
<dbReference type="GO" id="GO:0009279">
    <property type="term" value="C:cell outer membrane"/>
    <property type="evidence" value="ECO:0007669"/>
    <property type="project" value="TreeGrafter"/>
</dbReference>
<gene>
    <name evidence="3" type="primary">rlpA</name>
    <name evidence="6" type="ORF">FY207_04775</name>
</gene>
<dbReference type="AlphaFoldDB" id="A0A643CKL3"/>
<dbReference type="CDD" id="cd22268">
    <property type="entry name" value="DPBB_RlpA-like"/>
    <property type="match status" value="1"/>
</dbReference>
<dbReference type="Gene3D" id="2.40.40.10">
    <property type="entry name" value="RlpA-like domain"/>
    <property type="match status" value="1"/>
</dbReference>
<comment type="function">
    <text evidence="3">Lytic transglycosylase with a strong preference for naked glycan strands that lack stem peptides.</text>
</comment>
<dbReference type="NCBIfam" id="TIGR00413">
    <property type="entry name" value="rlpA"/>
    <property type="match status" value="1"/>
</dbReference>
<proteinExistence type="inferred from homology"/>
<evidence type="ECO:0000256" key="3">
    <source>
        <dbReference type="HAMAP-Rule" id="MF_02071"/>
    </source>
</evidence>
<evidence type="ECO:0000256" key="1">
    <source>
        <dbReference type="ARBA" id="ARBA00023239"/>
    </source>
</evidence>
<feature type="domain" description="RlpA-like protein double-psi beta-barrel" evidence="5">
    <location>
        <begin position="63"/>
        <end position="151"/>
    </location>
</feature>
<dbReference type="GO" id="GO:0000270">
    <property type="term" value="P:peptidoglycan metabolic process"/>
    <property type="evidence" value="ECO:0007669"/>
    <property type="project" value="UniProtKB-UniRule"/>
</dbReference>
<reference evidence="6" key="1">
    <citation type="submission" date="2019-08" db="EMBL/GenBank/DDBJ databases">
        <authorList>
            <person name="Amaro Estrada I."/>
            <person name="Quiroz Castaneda R.E."/>
            <person name="Martinez Ocampo F."/>
            <person name="Rodriguez Camarillo S.D."/>
        </authorList>
    </citation>
    <scope>NUCLEOTIDE SEQUENCE</scope>
    <source>
        <strain evidence="6">MEX-30-184-02</strain>
    </source>
</reference>
<sequence>MAVLLVPYPIFLSLVCLALGLLQGCTTSATKSGHNGAHYKIGTSYSINGVAYKPQYYDHYEEIGIASWYGEGFHNKLTANGDVFSRFSLTAAHKTLPMPSFVEITNLENGKKVIVKVNDRGPFVENRIIDLSEKAAILLGFRDKGTAKVKVLYLGKMSRNILYEQLSNKARYAKLEERHRKDLITAKTSVGYILKVTEAAHAKRVASELRRQGIQGVRVLFKAGKYQVHLH</sequence>
<evidence type="ECO:0000259" key="5">
    <source>
        <dbReference type="Pfam" id="PF03330"/>
    </source>
</evidence>
<evidence type="ECO:0000313" key="6">
    <source>
        <dbReference type="EMBL" id="KAB0450918.1"/>
    </source>
</evidence>
<comment type="caution">
    <text evidence="6">The sequence shown here is derived from an EMBL/GenBank/DDBJ whole genome shotgun (WGS) entry which is preliminary data.</text>
</comment>
<organism evidence="6">
    <name type="scientific">Anaplasma marginale</name>
    <dbReference type="NCBI Taxonomy" id="770"/>
    <lineage>
        <taxon>Bacteria</taxon>
        <taxon>Pseudomonadati</taxon>
        <taxon>Pseudomonadota</taxon>
        <taxon>Alphaproteobacteria</taxon>
        <taxon>Rickettsiales</taxon>
        <taxon>Anaplasmataceae</taxon>
        <taxon>Anaplasma</taxon>
    </lineage>
</organism>
<dbReference type="InterPro" id="IPR036908">
    <property type="entry name" value="RlpA-like_sf"/>
</dbReference>
<dbReference type="PANTHER" id="PTHR34183">
    <property type="entry name" value="ENDOLYTIC PEPTIDOGLYCAN TRANSGLYCOSYLASE RLPA"/>
    <property type="match status" value="1"/>
</dbReference>
<dbReference type="RefSeq" id="WP_010267593.1">
    <property type="nucleotide sequence ID" value="NZ_CP023730.1"/>
</dbReference>
<dbReference type="EMBL" id="VTCY01000018">
    <property type="protein sequence ID" value="KAB0450918.1"/>
    <property type="molecule type" value="Genomic_DNA"/>
</dbReference>
<dbReference type="GO" id="GO:0071555">
    <property type="term" value="P:cell wall organization"/>
    <property type="evidence" value="ECO:0007669"/>
    <property type="project" value="UniProtKB-KW"/>
</dbReference>
<dbReference type="HAMAP" id="MF_02071">
    <property type="entry name" value="RlpA"/>
    <property type="match status" value="1"/>
</dbReference>
<name>A0A643CKL3_ANAMA</name>
<evidence type="ECO:0000256" key="4">
    <source>
        <dbReference type="RuleBase" id="RU003495"/>
    </source>
</evidence>
<dbReference type="InterPro" id="IPR034718">
    <property type="entry name" value="RlpA"/>
</dbReference>
<dbReference type="InterPro" id="IPR012997">
    <property type="entry name" value="RplA"/>
</dbReference>
<dbReference type="GO" id="GO:0008932">
    <property type="term" value="F:lytic endotransglycosylase activity"/>
    <property type="evidence" value="ECO:0007669"/>
    <property type="project" value="UniProtKB-UniRule"/>
</dbReference>
<dbReference type="InterPro" id="IPR009009">
    <property type="entry name" value="RlpA-like_DPBB"/>
</dbReference>
<dbReference type="EC" id="4.2.2.-" evidence="3"/>
<dbReference type="SUPFAM" id="SSF50685">
    <property type="entry name" value="Barwin-like endoglucanases"/>
    <property type="match status" value="1"/>
</dbReference>
<dbReference type="PANTHER" id="PTHR34183:SF1">
    <property type="entry name" value="ENDOLYTIC PEPTIDOGLYCAN TRANSGLYCOSYLASE RLPA"/>
    <property type="match status" value="1"/>
</dbReference>
<evidence type="ECO:0000256" key="2">
    <source>
        <dbReference type="ARBA" id="ARBA00023316"/>
    </source>
</evidence>
<protein>
    <recommendedName>
        <fullName evidence="3">Endolytic peptidoglycan transglycosylase RlpA</fullName>
        <ecNumber evidence="3">4.2.2.-</ecNumber>
    </recommendedName>
</protein>
<keyword evidence="1 3" id="KW-0456">Lyase</keyword>
<dbReference type="OMA" id="WYGQETL"/>